<evidence type="ECO:0000313" key="5">
    <source>
        <dbReference type="Proteomes" id="UP000670947"/>
    </source>
</evidence>
<evidence type="ECO:0000313" key="4">
    <source>
        <dbReference type="EMBL" id="MBO7747824.1"/>
    </source>
</evidence>
<accession>A0ABS3WHM3</accession>
<dbReference type="PANTHER" id="PTHR30383:SF5">
    <property type="entry name" value="SGNH HYDROLASE-TYPE ESTERASE DOMAIN-CONTAINING PROTEIN"/>
    <property type="match status" value="1"/>
</dbReference>
<dbReference type="InterPro" id="IPR013830">
    <property type="entry name" value="SGNH_hydro"/>
</dbReference>
<evidence type="ECO:0000259" key="2">
    <source>
        <dbReference type="Pfam" id="PF07833"/>
    </source>
</evidence>
<feature type="signal peptide" evidence="1">
    <location>
        <begin position="1"/>
        <end position="32"/>
    </location>
</feature>
<dbReference type="Gene3D" id="3.40.50.1110">
    <property type="entry name" value="SGNH hydrolase"/>
    <property type="match status" value="1"/>
</dbReference>
<dbReference type="SUPFAM" id="SSF52266">
    <property type="entry name" value="SGNH hydrolase"/>
    <property type="match status" value="1"/>
</dbReference>
<dbReference type="Pfam" id="PF07833">
    <property type="entry name" value="Cu_amine_oxidN1"/>
    <property type="match status" value="1"/>
</dbReference>
<dbReference type="PANTHER" id="PTHR30383">
    <property type="entry name" value="THIOESTERASE 1/PROTEASE 1/LYSOPHOSPHOLIPASE L1"/>
    <property type="match status" value="1"/>
</dbReference>
<gene>
    <name evidence="4" type="ORF">I8J29_26895</name>
</gene>
<keyword evidence="5" id="KW-1185">Reference proteome</keyword>
<organism evidence="4 5">
    <name type="scientific">Paenibacillus artemisiicola</name>
    <dbReference type="NCBI Taxonomy" id="1172618"/>
    <lineage>
        <taxon>Bacteria</taxon>
        <taxon>Bacillati</taxon>
        <taxon>Bacillota</taxon>
        <taxon>Bacilli</taxon>
        <taxon>Bacillales</taxon>
        <taxon>Paenibacillaceae</taxon>
        <taxon>Paenibacillus</taxon>
    </lineage>
</organism>
<comment type="caution">
    <text evidence="4">The sequence shown here is derived from an EMBL/GenBank/DDBJ whole genome shotgun (WGS) entry which is preliminary data.</text>
</comment>
<dbReference type="Proteomes" id="UP000670947">
    <property type="component" value="Unassembled WGS sequence"/>
</dbReference>
<proteinExistence type="predicted"/>
<reference evidence="4 5" key="1">
    <citation type="submission" date="2021-03" db="EMBL/GenBank/DDBJ databases">
        <title>Paenibacillus artemisicola MWE-103 whole genome sequence.</title>
        <authorList>
            <person name="Ham Y.J."/>
        </authorList>
    </citation>
    <scope>NUCLEOTIDE SEQUENCE [LARGE SCALE GENOMIC DNA]</scope>
    <source>
        <strain evidence="4 5">MWE-103</strain>
    </source>
</reference>
<feature type="chain" id="PRO_5045443152" evidence="1">
    <location>
        <begin position="33"/>
        <end position="452"/>
    </location>
</feature>
<dbReference type="InterPro" id="IPR012854">
    <property type="entry name" value="Cu_amine_oxidase-like_N"/>
</dbReference>
<dbReference type="InterPro" id="IPR051532">
    <property type="entry name" value="Ester_Hydrolysis_Enzymes"/>
</dbReference>
<evidence type="ECO:0000259" key="3">
    <source>
        <dbReference type="Pfam" id="PF13472"/>
    </source>
</evidence>
<feature type="domain" description="SGNH hydrolase-type esterase" evidence="3">
    <location>
        <begin position="70"/>
        <end position="311"/>
    </location>
</feature>
<name>A0ABS3WHM3_9BACL</name>
<dbReference type="SUPFAM" id="SSF55383">
    <property type="entry name" value="Copper amine oxidase, domain N"/>
    <property type="match status" value="1"/>
</dbReference>
<evidence type="ECO:0000256" key="1">
    <source>
        <dbReference type="SAM" id="SignalP"/>
    </source>
</evidence>
<dbReference type="Gene3D" id="3.30.457.10">
    <property type="entry name" value="Copper amine oxidase-like, N-terminal domain"/>
    <property type="match status" value="1"/>
</dbReference>
<sequence>MFHSIRKPSSLAALLAAAALLAVTAAAGSAVAEGNRTSAGAAAAGLRLYAAAAAPAAPKAESNEPLHIVAVGDSLTVGYELGMSTASVPYGYAERVYEQALYHGRADLKNYGIIALKTPGLGKFLQAAAGGKTITAEDVQADLSTYPLAPETVAKTAALAADLKQADLVTVTIGGNDFTPIFDAIKQGGLTDAELGDKLNAMLDGYIPQLEGSLRTILGLNPKATIVFADQYLPVPAPSVINKAITQSQYDVLTAGVDRLKGLDEALAAKLTKEGYDVRAVDVSKPFRGKELTYTYIAKGDIHPNQYGYDLMGRAFADGIWGSYREPAALSAGTPLRVVVNGADLKGGNKPVLKNGTTFLPMRDVANALRATLNWEPKTRTATIASNGKKVAFTIGANTMKVDGQTVPLETPAYLQTSGGNAYTYLPLAALSRGLGYQVEYRKPIATVFINS</sequence>
<dbReference type="RefSeq" id="WP_208850451.1">
    <property type="nucleotide sequence ID" value="NZ_JAGGDJ010000040.1"/>
</dbReference>
<keyword evidence="1" id="KW-0732">Signal</keyword>
<dbReference type="Pfam" id="PF13472">
    <property type="entry name" value="Lipase_GDSL_2"/>
    <property type="match status" value="1"/>
</dbReference>
<dbReference type="EMBL" id="JAGGDJ010000040">
    <property type="protein sequence ID" value="MBO7747824.1"/>
    <property type="molecule type" value="Genomic_DNA"/>
</dbReference>
<feature type="domain" description="Copper amine oxidase-like N-terminal" evidence="2">
    <location>
        <begin position="339"/>
        <end position="449"/>
    </location>
</feature>
<dbReference type="InterPro" id="IPR036582">
    <property type="entry name" value="Mao_N_sf"/>
</dbReference>
<protein>
    <submittedName>
        <fullName evidence="4">Copper amine oxidase</fullName>
    </submittedName>
</protein>
<dbReference type="InterPro" id="IPR036514">
    <property type="entry name" value="SGNH_hydro_sf"/>
</dbReference>